<evidence type="ECO:0000313" key="8">
    <source>
        <dbReference type="EMBL" id="AFG59556.1"/>
    </source>
</evidence>
<keyword evidence="1" id="KW-1133">Transmembrane helix</keyword>
<dbReference type="EMBL" id="FJ048768">
    <property type="protein sequence ID" value="AFG59560.1"/>
    <property type="molecule type" value="Genomic_DNA"/>
</dbReference>
<evidence type="ECO:0000313" key="6">
    <source>
        <dbReference type="EMBL" id="AFG59553.1"/>
    </source>
</evidence>
<protein>
    <recommendedName>
        <fullName evidence="17">Serine/threonine phosphatase</fullName>
    </recommendedName>
</protein>
<evidence type="ECO:0000313" key="12">
    <source>
        <dbReference type="EMBL" id="AFG59560.1"/>
    </source>
</evidence>
<dbReference type="EMBL" id="FJ048773">
    <property type="protein sequence ID" value="AFG59563.1"/>
    <property type="molecule type" value="Genomic_DNA"/>
</dbReference>
<evidence type="ECO:0008006" key="17">
    <source>
        <dbReference type="Google" id="ProtNLM"/>
    </source>
</evidence>
<dbReference type="EMBL" id="FJ048772">
    <property type="protein sequence ID" value="AFG59556.1"/>
    <property type="molecule type" value="Genomic_DNA"/>
</dbReference>
<dbReference type="EMBL" id="FJ048771">
    <property type="protein sequence ID" value="AFG59550.1"/>
    <property type="molecule type" value="Genomic_DNA"/>
</dbReference>
<evidence type="ECO:0000313" key="5">
    <source>
        <dbReference type="EMBL" id="AFG59552.1"/>
    </source>
</evidence>
<evidence type="ECO:0000256" key="1">
    <source>
        <dbReference type="SAM" id="Phobius"/>
    </source>
</evidence>
<dbReference type="AlphaFoldDB" id="H9WC12"/>
<keyword evidence="1" id="KW-0812">Transmembrane</keyword>
<dbReference type="EMBL" id="FJ048774">
    <property type="protein sequence ID" value="AFG59558.1"/>
    <property type="molecule type" value="Genomic_DNA"/>
</dbReference>
<evidence type="ECO:0000313" key="11">
    <source>
        <dbReference type="EMBL" id="AFG59559.1"/>
    </source>
</evidence>
<dbReference type="EMBL" id="FJ048763">
    <property type="protein sequence ID" value="AFG59562.1"/>
    <property type="molecule type" value="Genomic_DNA"/>
</dbReference>
<evidence type="ECO:0000313" key="10">
    <source>
        <dbReference type="EMBL" id="AFG59558.1"/>
    </source>
</evidence>
<reference evidence="7" key="1">
    <citation type="submission" date="2008-08" db="EMBL/GenBank/DDBJ databases">
        <title>Nucleotide Diversity and Divergence in the Loblolly Pine Gene Space.</title>
        <authorList>
            <person name="Neale D.B."/>
            <person name="Wegrzyn J.L."/>
            <person name="Lee J.M."/>
            <person name="Eckert A.J."/>
            <person name="Liechty J.D."/>
            <person name="Stevens K.A."/>
            <person name="Langley C.H."/>
        </authorList>
    </citation>
    <scope>NUCLEOTIDE SEQUENCE</scope>
    <source>
        <strain evidence="12">6051</strain>
        <strain evidence="13">6052</strain>
        <strain evidence="10">6053</strain>
        <strain evidence="2">6054</strain>
        <strain evidence="6">6055</strain>
        <strain evidence="16">6056</strain>
        <strain evidence="5">6057</strain>
        <strain evidence="3">6058</strain>
        <strain evidence="15">6059</strain>
        <strain evidence="4">6060</strain>
        <strain evidence="8">6062</strain>
        <strain evidence="11">6063</strain>
        <strain evidence="14">6064</strain>
        <strain evidence="7">6065</strain>
        <strain evidence="9">6066</strain>
        <tissue evidence="7">Megagametophyte</tissue>
    </source>
</reference>
<dbReference type="EMBL" id="FJ048767">
    <property type="protein sequence ID" value="AFG59559.1"/>
    <property type="molecule type" value="Genomic_DNA"/>
</dbReference>
<gene>
    <name evidence="7" type="ORF">0_12261_01</name>
</gene>
<evidence type="ECO:0000313" key="14">
    <source>
        <dbReference type="EMBL" id="AFG59562.1"/>
    </source>
</evidence>
<evidence type="ECO:0000313" key="2">
    <source>
        <dbReference type="EMBL" id="AFG59549.1"/>
    </source>
</evidence>
<evidence type="ECO:0000313" key="7">
    <source>
        <dbReference type="EMBL" id="AFG59555.1"/>
    </source>
</evidence>
<feature type="non-terminal residue" evidence="7">
    <location>
        <position position="1"/>
    </location>
</feature>
<sequence length="77" mass="8750">TAVVRPAAKKQTTEESDTSCLVIDADTSFEQIPRAQRMVKGKTRYIVRRLIRTLGHVAVLAAFNVPLYIMLLFKDWT</sequence>
<dbReference type="EMBL" id="FJ048761">
    <property type="protein sequence ID" value="AFG59561.1"/>
    <property type="molecule type" value="Genomic_DNA"/>
</dbReference>
<name>H9WC12_PINTA</name>
<evidence type="ECO:0000313" key="4">
    <source>
        <dbReference type="EMBL" id="AFG59551.1"/>
    </source>
</evidence>
<dbReference type="EMBL" id="FJ048769">
    <property type="protein sequence ID" value="AFG59557.1"/>
    <property type="molecule type" value="Genomic_DNA"/>
</dbReference>
<evidence type="ECO:0000313" key="15">
    <source>
        <dbReference type="EMBL" id="AFG59563.1"/>
    </source>
</evidence>
<dbReference type="EMBL" id="FJ048775">
    <property type="protein sequence ID" value="AFG59551.1"/>
    <property type="molecule type" value="Genomic_DNA"/>
</dbReference>
<evidence type="ECO:0000313" key="9">
    <source>
        <dbReference type="EMBL" id="AFG59557.1"/>
    </source>
</evidence>
<dbReference type="EMBL" id="FJ048770">
    <property type="protein sequence ID" value="AFG59549.1"/>
    <property type="molecule type" value="Genomic_DNA"/>
</dbReference>
<dbReference type="EMBL" id="FJ048766">
    <property type="protein sequence ID" value="AFG59564.1"/>
    <property type="molecule type" value="Genomic_DNA"/>
</dbReference>
<evidence type="ECO:0000313" key="13">
    <source>
        <dbReference type="EMBL" id="AFG59561.1"/>
    </source>
</evidence>
<evidence type="ECO:0000313" key="16">
    <source>
        <dbReference type="EMBL" id="AFG59564.1"/>
    </source>
</evidence>
<accession>H9WC12</accession>
<proteinExistence type="predicted"/>
<dbReference type="EMBL" id="FJ048760">
    <property type="protein sequence ID" value="AFG59555.1"/>
    <property type="molecule type" value="Genomic_DNA"/>
</dbReference>
<dbReference type="EMBL" id="FJ048759">
    <property type="protein sequence ID" value="AFG59552.1"/>
    <property type="molecule type" value="Genomic_DNA"/>
</dbReference>
<dbReference type="EMBL" id="FJ048764">
    <property type="protein sequence ID" value="AFG59553.1"/>
    <property type="molecule type" value="Genomic_DNA"/>
</dbReference>
<organism evidence="7">
    <name type="scientific">Pinus taeda</name>
    <name type="common">Loblolly pine</name>
    <dbReference type="NCBI Taxonomy" id="3352"/>
    <lineage>
        <taxon>Eukaryota</taxon>
        <taxon>Viridiplantae</taxon>
        <taxon>Streptophyta</taxon>
        <taxon>Embryophyta</taxon>
        <taxon>Tracheophyta</taxon>
        <taxon>Spermatophyta</taxon>
        <taxon>Pinopsida</taxon>
        <taxon>Pinidae</taxon>
        <taxon>Conifers I</taxon>
        <taxon>Pinales</taxon>
        <taxon>Pinaceae</taxon>
        <taxon>Pinus</taxon>
        <taxon>Pinus subgen. Pinus</taxon>
    </lineage>
</organism>
<keyword evidence="1" id="KW-0472">Membrane</keyword>
<feature type="transmembrane region" description="Helical" evidence="1">
    <location>
        <begin position="50"/>
        <end position="73"/>
    </location>
</feature>
<evidence type="ECO:0000313" key="3">
    <source>
        <dbReference type="EMBL" id="AFG59550.1"/>
    </source>
</evidence>